<comment type="caution">
    <text evidence="2">The sequence shown here is derived from an EMBL/GenBank/DDBJ whole genome shotgun (WGS) entry which is preliminary data.</text>
</comment>
<accession>A0ABP6M3G0</accession>
<evidence type="ECO:0000313" key="2">
    <source>
        <dbReference type="EMBL" id="GAA3074991.1"/>
    </source>
</evidence>
<dbReference type="EMBL" id="BAAAUF010000084">
    <property type="protein sequence ID" value="GAA3074991.1"/>
    <property type="molecule type" value="Genomic_DNA"/>
</dbReference>
<gene>
    <name evidence="2" type="ORF">GCM10010448_66770</name>
</gene>
<feature type="region of interest" description="Disordered" evidence="1">
    <location>
        <begin position="136"/>
        <end position="159"/>
    </location>
</feature>
<name>A0ABP6M3G0_9ACTN</name>
<sequence length="281" mass="29308">MPGRRTGPSRRPRTLGRADAWDEGAVVRRAARPRRGRREVQGSRDVQVRPVGGDGARVAVQQFVEGLSEPPERYGESRAPVFRVQPGAEDVQHGAGGGVEDGSSGGPAARAERFGARRADRRLQGVVEEAAAVAGPVGDGGRAEHPGLAPAARGDPDVRTGLDTVPCRDGERAQAQPLGADEGEVRVRQGRHRVGIQHAGASARRVQQQAGRPLDGLVAGDHRASAVDCEPGAAGASGQVAHPYKGGARAVPLPAAVHCPRALNRHARTSPPCLSPSVGRW</sequence>
<keyword evidence="3" id="KW-1185">Reference proteome</keyword>
<evidence type="ECO:0000313" key="3">
    <source>
        <dbReference type="Proteomes" id="UP001501532"/>
    </source>
</evidence>
<feature type="region of interest" description="Disordered" evidence="1">
    <location>
        <begin position="89"/>
        <end position="110"/>
    </location>
</feature>
<evidence type="ECO:0000256" key="1">
    <source>
        <dbReference type="SAM" id="MobiDB-lite"/>
    </source>
</evidence>
<dbReference type="Proteomes" id="UP001501532">
    <property type="component" value="Unassembled WGS sequence"/>
</dbReference>
<feature type="region of interest" description="Disordered" evidence="1">
    <location>
        <begin position="1"/>
        <end position="53"/>
    </location>
</feature>
<proteinExistence type="predicted"/>
<reference evidence="3" key="1">
    <citation type="journal article" date="2019" name="Int. J. Syst. Evol. Microbiol.">
        <title>The Global Catalogue of Microorganisms (GCM) 10K type strain sequencing project: providing services to taxonomists for standard genome sequencing and annotation.</title>
        <authorList>
            <consortium name="The Broad Institute Genomics Platform"/>
            <consortium name="The Broad Institute Genome Sequencing Center for Infectious Disease"/>
            <person name="Wu L."/>
            <person name="Ma J."/>
        </authorList>
    </citation>
    <scope>NUCLEOTIDE SEQUENCE [LARGE SCALE GENOMIC DNA]</scope>
    <source>
        <strain evidence="3">JCM 9091</strain>
    </source>
</reference>
<protein>
    <submittedName>
        <fullName evidence="2">Uncharacterized protein</fullName>
    </submittedName>
</protein>
<feature type="compositionally biased region" description="Gly residues" evidence="1">
    <location>
        <begin position="94"/>
        <end position="105"/>
    </location>
</feature>
<organism evidence="2 3">
    <name type="scientific">Streptomyces glomeratus</name>
    <dbReference type="NCBI Taxonomy" id="284452"/>
    <lineage>
        <taxon>Bacteria</taxon>
        <taxon>Bacillati</taxon>
        <taxon>Actinomycetota</taxon>
        <taxon>Actinomycetes</taxon>
        <taxon>Kitasatosporales</taxon>
        <taxon>Streptomycetaceae</taxon>
        <taxon>Streptomyces</taxon>
    </lineage>
</organism>